<evidence type="ECO:0000256" key="2">
    <source>
        <dbReference type="ARBA" id="ARBA00023125"/>
    </source>
</evidence>
<reference evidence="6 7" key="1">
    <citation type="submission" date="2017-12" db="EMBL/GenBank/DDBJ databases">
        <authorList>
            <person name="Paulsen S."/>
            <person name="Gram L.K."/>
        </authorList>
    </citation>
    <scope>NUCLEOTIDE SEQUENCE [LARGE SCALE GENOMIC DNA]</scope>
    <source>
        <strain evidence="6 7">S2897</strain>
    </source>
</reference>
<dbReference type="CDD" id="cd06170">
    <property type="entry name" value="LuxR_C_like"/>
    <property type="match status" value="1"/>
</dbReference>
<evidence type="ECO:0000313" key="7">
    <source>
        <dbReference type="Proteomes" id="UP000305874"/>
    </source>
</evidence>
<feature type="modified residue" description="4-aspartylphosphate" evidence="3">
    <location>
        <position position="59"/>
    </location>
</feature>
<dbReference type="SUPFAM" id="SSF52172">
    <property type="entry name" value="CheY-like"/>
    <property type="match status" value="1"/>
</dbReference>
<dbReference type="PANTHER" id="PTHR43214">
    <property type="entry name" value="TWO-COMPONENT RESPONSE REGULATOR"/>
    <property type="match status" value="1"/>
</dbReference>
<sequence length="219" mass="24164">MRRLIVIKVAVVDDQNLVLEGLCSLLALHPDLQVSAQRNHAEHIVTWLTANPVDVLVLDVRMPTVSGIDALREIRNAKLPVAVMLLSTFDEHELVLKSIRLGADGYLRKDISFAVLTDAIIALSQGQRWLQPAVTQTIACHASRPNNPPLYEFTQYETLSLSELEILRLVAAGFSNAEIAEALYKSAGTVRNQVSAILAKLMVRDRTRAVLRGIELGLI</sequence>
<dbReference type="InterPro" id="IPR001789">
    <property type="entry name" value="Sig_transdc_resp-reg_receiver"/>
</dbReference>
<evidence type="ECO:0000259" key="4">
    <source>
        <dbReference type="PROSITE" id="PS50043"/>
    </source>
</evidence>
<dbReference type="Pfam" id="PF00072">
    <property type="entry name" value="Response_reg"/>
    <property type="match status" value="1"/>
</dbReference>
<comment type="caution">
    <text evidence="6">The sequence shown here is derived from an EMBL/GenBank/DDBJ whole genome shotgun (WGS) entry which is preliminary data.</text>
</comment>
<accession>A0A5S3ZB77</accession>
<dbReference type="InterPro" id="IPR000792">
    <property type="entry name" value="Tscrpt_reg_LuxR_C"/>
</dbReference>
<feature type="domain" description="Response regulatory" evidence="5">
    <location>
        <begin position="8"/>
        <end position="124"/>
    </location>
</feature>
<dbReference type="SUPFAM" id="SSF46894">
    <property type="entry name" value="C-terminal effector domain of the bipartite response regulators"/>
    <property type="match status" value="1"/>
</dbReference>
<evidence type="ECO:0000313" key="6">
    <source>
        <dbReference type="EMBL" id="TMP88966.1"/>
    </source>
</evidence>
<evidence type="ECO:0000259" key="5">
    <source>
        <dbReference type="PROSITE" id="PS50110"/>
    </source>
</evidence>
<keyword evidence="2 6" id="KW-0238">DNA-binding</keyword>
<keyword evidence="1 3" id="KW-0597">Phosphoprotein</keyword>
<dbReference type="Proteomes" id="UP000305874">
    <property type="component" value="Unassembled WGS sequence"/>
</dbReference>
<dbReference type="PRINTS" id="PR00038">
    <property type="entry name" value="HTHLUXR"/>
</dbReference>
<dbReference type="CDD" id="cd17535">
    <property type="entry name" value="REC_NarL-like"/>
    <property type="match status" value="1"/>
</dbReference>
<evidence type="ECO:0000256" key="3">
    <source>
        <dbReference type="PROSITE-ProRule" id="PRU00169"/>
    </source>
</evidence>
<dbReference type="GO" id="GO:0006355">
    <property type="term" value="P:regulation of DNA-templated transcription"/>
    <property type="evidence" value="ECO:0007669"/>
    <property type="project" value="InterPro"/>
</dbReference>
<dbReference type="SMART" id="SM00448">
    <property type="entry name" value="REC"/>
    <property type="match status" value="1"/>
</dbReference>
<dbReference type="Gene3D" id="3.40.50.2300">
    <property type="match status" value="1"/>
</dbReference>
<dbReference type="PROSITE" id="PS50043">
    <property type="entry name" value="HTH_LUXR_2"/>
    <property type="match status" value="1"/>
</dbReference>
<dbReference type="EMBL" id="PNCG01000001">
    <property type="protein sequence ID" value="TMP88966.1"/>
    <property type="molecule type" value="Genomic_DNA"/>
</dbReference>
<dbReference type="AlphaFoldDB" id="A0A5S3ZB77"/>
<dbReference type="PROSITE" id="PS50110">
    <property type="entry name" value="RESPONSE_REGULATORY"/>
    <property type="match status" value="1"/>
</dbReference>
<dbReference type="PANTHER" id="PTHR43214:SF43">
    <property type="entry name" value="TWO-COMPONENT RESPONSE REGULATOR"/>
    <property type="match status" value="1"/>
</dbReference>
<dbReference type="InterPro" id="IPR039420">
    <property type="entry name" value="WalR-like"/>
</dbReference>
<dbReference type="STRING" id="151081.TW72_03150"/>
<dbReference type="GO" id="GO:0000160">
    <property type="term" value="P:phosphorelay signal transduction system"/>
    <property type="evidence" value="ECO:0007669"/>
    <property type="project" value="InterPro"/>
</dbReference>
<evidence type="ECO:0000256" key="1">
    <source>
        <dbReference type="ARBA" id="ARBA00022553"/>
    </source>
</evidence>
<proteinExistence type="predicted"/>
<reference evidence="7" key="2">
    <citation type="submission" date="2019-06" db="EMBL/GenBank/DDBJ databases">
        <title>Co-occurence of chitin degradation, pigmentation and bioactivity in marine Pseudoalteromonas.</title>
        <authorList>
            <person name="Sonnenschein E.C."/>
            <person name="Bech P.K."/>
        </authorList>
    </citation>
    <scope>NUCLEOTIDE SEQUENCE [LARGE SCALE GENOMIC DNA]</scope>
    <source>
        <strain evidence="7">S2897</strain>
    </source>
</reference>
<dbReference type="Pfam" id="PF00196">
    <property type="entry name" value="GerE"/>
    <property type="match status" value="1"/>
</dbReference>
<name>A0A5S3ZB77_9GAMM</name>
<feature type="domain" description="HTH luxR-type" evidence="4">
    <location>
        <begin position="152"/>
        <end position="217"/>
    </location>
</feature>
<dbReference type="InterPro" id="IPR058245">
    <property type="entry name" value="NreC/VraR/RcsB-like_REC"/>
</dbReference>
<protein>
    <submittedName>
        <fullName evidence="6">DNA-binding response regulator</fullName>
    </submittedName>
</protein>
<dbReference type="GO" id="GO:0003677">
    <property type="term" value="F:DNA binding"/>
    <property type="evidence" value="ECO:0007669"/>
    <property type="project" value="UniProtKB-KW"/>
</dbReference>
<organism evidence="6 7">
    <name type="scientific">Pseudoalteromonas ruthenica</name>
    <dbReference type="NCBI Taxonomy" id="151081"/>
    <lineage>
        <taxon>Bacteria</taxon>
        <taxon>Pseudomonadati</taxon>
        <taxon>Pseudomonadota</taxon>
        <taxon>Gammaproteobacteria</taxon>
        <taxon>Alteromonadales</taxon>
        <taxon>Pseudoalteromonadaceae</taxon>
        <taxon>Pseudoalteromonas</taxon>
    </lineage>
</organism>
<gene>
    <name evidence="6" type="ORF">CWC05_01020</name>
</gene>
<dbReference type="InterPro" id="IPR011006">
    <property type="entry name" value="CheY-like_superfamily"/>
</dbReference>
<dbReference type="InterPro" id="IPR016032">
    <property type="entry name" value="Sig_transdc_resp-reg_C-effctor"/>
</dbReference>
<dbReference type="SMART" id="SM00421">
    <property type="entry name" value="HTH_LUXR"/>
    <property type="match status" value="1"/>
</dbReference>